<protein>
    <submittedName>
        <fullName evidence="1">Uncharacterized protein</fullName>
    </submittedName>
</protein>
<dbReference type="EMBL" id="CP081303">
    <property type="protein sequence ID" value="QZE13184.1"/>
    <property type="molecule type" value="Genomic_DNA"/>
</dbReference>
<organism evidence="1 2">
    <name type="scientific">Halosquirtibacter laminarini</name>
    <dbReference type="NCBI Taxonomy" id="3374600"/>
    <lineage>
        <taxon>Bacteria</taxon>
        <taxon>Pseudomonadati</taxon>
        <taxon>Bacteroidota</taxon>
        <taxon>Bacteroidia</taxon>
        <taxon>Marinilabiliales</taxon>
        <taxon>Prolixibacteraceae</taxon>
        <taxon>Halosquirtibacter</taxon>
    </lineage>
</organism>
<sequence length="122" mass="14260">MNDIVVYKERWSEMRNRTFFGDKIYIHNEFNQQVKSQYNSEMLTPIKAIKGMPLIIKQRIKAADDLYNRAVSKIRQPIEAMFSWLIEKTDIQRASKVSSTKGLMVHAFGKLTATFLNYVLNP</sequence>
<accession>A0AC61NCH7</accession>
<name>A0AC61NCH7_9BACT</name>
<reference evidence="1" key="1">
    <citation type="submission" date="2021-08" db="EMBL/GenBank/DDBJ databases">
        <title>Novel anaerobic bacterium isolated from sea squirt in East Sea, Republic of Korea.</title>
        <authorList>
            <person name="Nguyen T.H."/>
            <person name="Li Z."/>
            <person name="Lee Y.-J."/>
            <person name="Ko J."/>
            <person name="Kim S.-G."/>
        </authorList>
    </citation>
    <scope>NUCLEOTIDE SEQUENCE</scope>
    <source>
        <strain evidence="1">KCTC 25031</strain>
    </source>
</reference>
<keyword evidence="2" id="KW-1185">Reference proteome</keyword>
<proteinExistence type="predicted"/>
<evidence type="ECO:0000313" key="2">
    <source>
        <dbReference type="Proteomes" id="UP000826212"/>
    </source>
</evidence>
<evidence type="ECO:0000313" key="1">
    <source>
        <dbReference type="EMBL" id="QZE13184.1"/>
    </source>
</evidence>
<dbReference type="Proteomes" id="UP000826212">
    <property type="component" value="Chromosome"/>
</dbReference>
<gene>
    <name evidence="1" type="ORF">K4L44_11355</name>
</gene>